<organism evidence="1 2">
    <name type="scientific">Gordonia terrae</name>
    <dbReference type="NCBI Taxonomy" id="2055"/>
    <lineage>
        <taxon>Bacteria</taxon>
        <taxon>Bacillati</taxon>
        <taxon>Actinomycetota</taxon>
        <taxon>Actinomycetes</taxon>
        <taxon>Mycobacteriales</taxon>
        <taxon>Gordoniaceae</taxon>
        <taxon>Gordonia</taxon>
    </lineage>
</organism>
<evidence type="ECO:0000313" key="2">
    <source>
        <dbReference type="Proteomes" id="UP000234662"/>
    </source>
</evidence>
<name>A0A2I1R0P4_9ACTN</name>
<dbReference type="EMBL" id="PKJC01000053">
    <property type="protein sequence ID" value="PKZ62677.1"/>
    <property type="molecule type" value="Genomic_DNA"/>
</dbReference>
<gene>
    <name evidence="1" type="ORF">CYJ73_25845</name>
</gene>
<evidence type="ECO:0000313" key="1">
    <source>
        <dbReference type="EMBL" id="PKZ62677.1"/>
    </source>
</evidence>
<reference evidence="1 2" key="1">
    <citation type="submission" date="2017-12" db="EMBL/GenBank/DDBJ databases">
        <title>Phylogenetic diversity of female urinary microbiome.</title>
        <authorList>
            <person name="Thomas-White K."/>
            <person name="Wolfe A.J."/>
        </authorList>
    </citation>
    <scope>NUCLEOTIDE SEQUENCE [LARGE SCALE GENOMIC DNA]</scope>
    <source>
        <strain evidence="1 2">UMB0777</strain>
    </source>
</reference>
<sequence length="120" mass="13282">MTITGELFPRCALPGCANPTDTQGHPCGQCRRDFGPFLRHNPGGEPTMTADAQTARDHDVALAYRAREQLRIADAAEQHLAIQAGQQEKPGQTCWLCEERRKCALINGQWECRTCRTTTG</sequence>
<comment type="caution">
    <text evidence="1">The sequence shown here is derived from an EMBL/GenBank/DDBJ whole genome shotgun (WGS) entry which is preliminary data.</text>
</comment>
<dbReference type="RefSeq" id="WP_101823274.1">
    <property type="nucleotide sequence ID" value="NZ_PKJC01000053.1"/>
</dbReference>
<accession>A0A2I1R0P4</accession>
<dbReference type="Proteomes" id="UP000234662">
    <property type="component" value="Unassembled WGS sequence"/>
</dbReference>
<dbReference type="AlphaFoldDB" id="A0A2I1R0P4"/>
<protein>
    <submittedName>
        <fullName evidence="1">Uncharacterized protein</fullName>
    </submittedName>
</protein>
<proteinExistence type="predicted"/>